<dbReference type="SUPFAM" id="SSF101936">
    <property type="entry name" value="DNA-binding pseudobarrel domain"/>
    <property type="match status" value="1"/>
</dbReference>
<keyword evidence="2" id="KW-0805">Transcription regulation</keyword>
<comment type="caution">
    <text evidence="6">The sequence shown here is derived from an EMBL/GenBank/DDBJ whole genome shotgun (WGS) entry which is preliminary data.</text>
</comment>
<evidence type="ECO:0000313" key="7">
    <source>
        <dbReference type="Proteomes" id="UP000245207"/>
    </source>
</evidence>
<dbReference type="Proteomes" id="UP000245207">
    <property type="component" value="Unassembled WGS sequence"/>
</dbReference>
<dbReference type="STRING" id="35608.A0A2U1MLT6"/>
<dbReference type="OrthoDB" id="1668982at2759"/>
<dbReference type="PANTHER" id="PTHR31384">
    <property type="entry name" value="AUXIN RESPONSE FACTOR 4-RELATED"/>
    <property type="match status" value="1"/>
</dbReference>
<dbReference type="PANTHER" id="PTHR31384:SF175">
    <property type="entry name" value="AUXIN RESPONSE FACTOR"/>
    <property type="match status" value="1"/>
</dbReference>
<dbReference type="GO" id="GO:0009725">
    <property type="term" value="P:response to hormone"/>
    <property type="evidence" value="ECO:0007669"/>
    <property type="project" value="InterPro"/>
</dbReference>
<dbReference type="InterPro" id="IPR015300">
    <property type="entry name" value="DNA-bd_pseudobarrel_sf"/>
</dbReference>
<dbReference type="EMBL" id="PKPP01004912">
    <property type="protein sequence ID" value="PWA62240.1"/>
    <property type="molecule type" value="Genomic_DNA"/>
</dbReference>
<sequence length="188" mass="20822">MGSSSENIGNDQADLSHQLWSECVSLTVKVPRIGDRVFYFPQGHLEQIVACMKEGSANNVPSYDLPSKIQCKVVDVQFKAVRGSEEVYAKITLLPDGEESEGSSSESIFENVHASSFCKVLTDSDVTIRGGCSLAKRHVADIFPPLDTTRYPMSQELVAKDLNGETWKLQHTYGGNAYRCNSYKFKAF</sequence>
<evidence type="ECO:0000256" key="2">
    <source>
        <dbReference type="ARBA" id="ARBA00023015"/>
    </source>
</evidence>
<dbReference type="GO" id="GO:0005634">
    <property type="term" value="C:nucleus"/>
    <property type="evidence" value="ECO:0007669"/>
    <property type="project" value="UniProtKB-SubCell"/>
</dbReference>
<comment type="subcellular location">
    <subcellularLocation>
        <location evidence="1">Nucleus</location>
    </subcellularLocation>
</comment>
<evidence type="ECO:0000256" key="4">
    <source>
        <dbReference type="ARBA" id="ARBA00023163"/>
    </source>
</evidence>
<dbReference type="InterPro" id="IPR044835">
    <property type="entry name" value="ARF_plant"/>
</dbReference>
<keyword evidence="5" id="KW-0539">Nucleus</keyword>
<proteinExistence type="predicted"/>
<dbReference type="AlphaFoldDB" id="A0A2U1MLT6"/>
<dbReference type="GO" id="GO:0006355">
    <property type="term" value="P:regulation of DNA-templated transcription"/>
    <property type="evidence" value="ECO:0007669"/>
    <property type="project" value="InterPro"/>
</dbReference>
<keyword evidence="4" id="KW-0804">Transcription</keyword>
<name>A0A2U1MLT6_ARTAN</name>
<evidence type="ECO:0000256" key="5">
    <source>
        <dbReference type="ARBA" id="ARBA00023242"/>
    </source>
</evidence>
<evidence type="ECO:0000256" key="1">
    <source>
        <dbReference type="ARBA" id="ARBA00004123"/>
    </source>
</evidence>
<gene>
    <name evidence="6" type="ORF">CTI12_AA365820</name>
</gene>
<keyword evidence="7" id="KW-1185">Reference proteome</keyword>
<accession>A0A2U1MLT6</accession>
<keyword evidence="3 6" id="KW-0238">DNA-binding</keyword>
<reference evidence="6 7" key="1">
    <citation type="journal article" date="2018" name="Mol. Plant">
        <title>The genome of Artemisia annua provides insight into the evolution of Asteraceae family and artemisinin biosynthesis.</title>
        <authorList>
            <person name="Shen Q."/>
            <person name="Zhang L."/>
            <person name="Liao Z."/>
            <person name="Wang S."/>
            <person name="Yan T."/>
            <person name="Shi P."/>
            <person name="Liu M."/>
            <person name="Fu X."/>
            <person name="Pan Q."/>
            <person name="Wang Y."/>
            <person name="Lv Z."/>
            <person name="Lu X."/>
            <person name="Zhang F."/>
            <person name="Jiang W."/>
            <person name="Ma Y."/>
            <person name="Chen M."/>
            <person name="Hao X."/>
            <person name="Li L."/>
            <person name="Tang Y."/>
            <person name="Lv G."/>
            <person name="Zhou Y."/>
            <person name="Sun X."/>
            <person name="Brodelius P.E."/>
            <person name="Rose J.K.C."/>
            <person name="Tang K."/>
        </authorList>
    </citation>
    <scope>NUCLEOTIDE SEQUENCE [LARGE SCALE GENOMIC DNA]</scope>
    <source>
        <strain evidence="7">cv. Huhao1</strain>
        <tissue evidence="6">Leaf</tissue>
    </source>
</reference>
<organism evidence="6 7">
    <name type="scientific">Artemisia annua</name>
    <name type="common">Sweet wormwood</name>
    <dbReference type="NCBI Taxonomy" id="35608"/>
    <lineage>
        <taxon>Eukaryota</taxon>
        <taxon>Viridiplantae</taxon>
        <taxon>Streptophyta</taxon>
        <taxon>Embryophyta</taxon>
        <taxon>Tracheophyta</taxon>
        <taxon>Spermatophyta</taxon>
        <taxon>Magnoliopsida</taxon>
        <taxon>eudicotyledons</taxon>
        <taxon>Gunneridae</taxon>
        <taxon>Pentapetalae</taxon>
        <taxon>asterids</taxon>
        <taxon>campanulids</taxon>
        <taxon>Asterales</taxon>
        <taxon>Asteraceae</taxon>
        <taxon>Asteroideae</taxon>
        <taxon>Anthemideae</taxon>
        <taxon>Artemisiinae</taxon>
        <taxon>Artemisia</taxon>
    </lineage>
</organism>
<dbReference type="GO" id="GO:0003677">
    <property type="term" value="F:DNA binding"/>
    <property type="evidence" value="ECO:0007669"/>
    <property type="project" value="UniProtKB-KW"/>
</dbReference>
<evidence type="ECO:0000256" key="3">
    <source>
        <dbReference type="ARBA" id="ARBA00023125"/>
    </source>
</evidence>
<evidence type="ECO:0000313" key="6">
    <source>
        <dbReference type="EMBL" id="PWA62240.1"/>
    </source>
</evidence>
<protein>
    <submittedName>
        <fullName evidence="6">Auxin response factor, DNA-binding pseudobarrel domain protein</fullName>
    </submittedName>
</protein>
<dbReference type="Gene3D" id="2.40.330.10">
    <property type="entry name" value="DNA-binding pseudobarrel domain"/>
    <property type="match status" value="1"/>
</dbReference>